<dbReference type="Gene3D" id="3.80.10.10">
    <property type="entry name" value="Ribonuclease Inhibitor"/>
    <property type="match status" value="3"/>
</dbReference>
<evidence type="ECO:0000313" key="3">
    <source>
        <dbReference type="EMBL" id="JAR87922.1"/>
    </source>
</evidence>
<accession>A0A147BBU4</accession>
<dbReference type="PANTHER" id="PTHR48051">
    <property type="match status" value="1"/>
</dbReference>
<dbReference type="AlphaFoldDB" id="A0A147BBU4"/>
<dbReference type="InterPro" id="IPR032675">
    <property type="entry name" value="LRR_dom_sf"/>
</dbReference>
<name>A0A147BBU4_IXORI</name>
<dbReference type="SMART" id="SM00369">
    <property type="entry name" value="LRR_TYP"/>
    <property type="match status" value="9"/>
</dbReference>
<feature type="non-terminal residue" evidence="3">
    <location>
        <position position="1"/>
    </location>
</feature>
<dbReference type="Pfam" id="PF13855">
    <property type="entry name" value="LRR_8"/>
    <property type="match status" value="3"/>
</dbReference>
<dbReference type="PROSITE" id="PS51450">
    <property type="entry name" value="LRR"/>
    <property type="match status" value="3"/>
</dbReference>
<proteinExistence type="predicted"/>
<keyword evidence="1" id="KW-0433">Leucine-rich repeat</keyword>
<sequence>SRLTGLESLRLAGNAITETPQLALPNLRRLDLRGNHIRGLADFSRLQNLHSLDVSWNQIESLVLPTTDRLRQLDCSRNQLQDLCLPGSRLHTLCSSHNRLRSIENVASASTLKYIDLSNNWLAQVPEWILQASSTHHLDLGHNQLTSLPAGLFSAALLQLDTLRLNHNCISSLPEASSQSHVRHLDLQHNSLISFPADLLRNAYRLEWLNASYNQLASLPQPDPAASLPLRWLLLSRTGLTDDLLWPLVLACPQLKVLQLAYNELQSIPSGISQLIHLRDIILTGNRLHGLPDSLALLPGLEALLLNCNHLDELPNFENNHTLKVLDVSCNLLSKVTLSSLVSQSLQQLDISCNQALFVDTQEFHILCSRRNVSVVDTKFSGRLAPPFKPNASNQNCLDSPFWTTGFSESLKGPARLYINQCTQPSGQTEVLAAIVESPQRQLLSTAKTAVAQLVRQERRSAESSSVFLQNVLLSTYRALGSRACCHQLNILLCHLAPADVNINEDGPAYVMTVAQCGGATCLLAHADKQTTNLFETSTQTTKCIAEDWDMAVQEGFQTNISSSWPTTHRGPPPCDLPSPTIRHVTLRPDDRLIVLSTSALSDALAPDAILAEALAGPNPMAAAKRLNQAVTSLVSDVGTCVITIGLQPTSPAAGGSQGKSVHFRITTDIDDEQADEAEAYKAWEYMLAQNHKMLFNRELETLHRTLVKGKTRHTAGHVADPTALAASGTARLGSKKKRYCYGQAGEVMPTNML</sequence>
<evidence type="ECO:0000256" key="1">
    <source>
        <dbReference type="ARBA" id="ARBA00022614"/>
    </source>
</evidence>
<dbReference type="SUPFAM" id="SSF52058">
    <property type="entry name" value="L domain-like"/>
    <property type="match status" value="1"/>
</dbReference>
<dbReference type="PANTHER" id="PTHR48051:SF46">
    <property type="entry name" value="LEUCINE RICH REPEAT-CONTAINING DOMAIN PROTEIN"/>
    <property type="match status" value="1"/>
</dbReference>
<keyword evidence="2" id="KW-0677">Repeat</keyword>
<organism evidence="3">
    <name type="scientific">Ixodes ricinus</name>
    <name type="common">Common tick</name>
    <name type="synonym">Acarus ricinus</name>
    <dbReference type="NCBI Taxonomy" id="34613"/>
    <lineage>
        <taxon>Eukaryota</taxon>
        <taxon>Metazoa</taxon>
        <taxon>Ecdysozoa</taxon>
        <taxon>Arthropoda</taxon>
        <taxon>Chelicerata</taxon>
        <taxon>Arachnida</taxon>
        <taxon>Acari</taxon>
        <taxon>Parasitiformes</taxon>
        <taxon>Ixodida</taxon>
        <taxon>Ixodoidea</taxon>
        <taxon>Ixodidae</taxon>
        <taxon>Ixodinae</taxon>
        <taxon>Ixodes</taxon>
    </lineage>
</organism>
<dbReference type="InterPro" id="IPR001611">
    <property type="entry name" value="Leu-rich_rpt"/>
</dbReference>
<dbReference type="EMBL" id="GEGO01007482">
    <property type="protein sequence ID" value="JAR87922.1"/>
    <property type="molecule type" value="Transcribed_RNA"/>
</dbReference>
<reference evidence="3" key="1">
    <citation type="journal article" date="2018" name="PLoS Negl. Trop. Dis.">
        <title>Sialome diversity of ticks revealed by RNAseq of single tick salivary glands.</title>
        <authorList>
            <person name="Perner J."/>
            <person name="Kropackova S."/>
            <person name="Kopacek P."/>
            <person name="Ribeiro J.M."/>
        </authorList>
    </citation>
    <scope>NUCLEOTIDE SEQUENCE</scope>
    <source>
        <strain evidence="3">Siblings of single egg batch collected in Ceske Budejovice</strain>
        <tissue evidence="3">Salivary glands</tissue>
    </source>
</reference>
<dbReference type="GO" id="GO:0005737">
    <property type="term" value="C:cytoplasm"/>
    <property type="evidence" value="ECO:0007669"/>
    <property type="project" value="TreeGrafter"/>
</dbReference>
<dbReference type="SMART" id="SM00364">
    <property type="entry name" value="LRR_BAC"/>
    <property type="match status" value="11"/>
</dbReference>
<evidence type="ECO:0000256" key="2">
    <source>
        <dbReference type="ARBA" id="ARBA00022737"/>
    </source>
</evidence>
<dbReference type="InterPro" id="IPR003591">
    <property type="entry name" value="Leu-rich_rpt_typical-subtyp"/>
</dbReference>
<dbReference type="InterPro" id="IPR050216">
    <property type="entry name" value="LRR_domain-containing"/>
</dbReference>
<protein>
    <submittedName>
        <fullName evidence="3">Putative ph domain leucine-rich repeat-containing protein phosphatase 1</fullName>
    </submittedName>
</protein>